<dbReference type="GO" id="GO:0042597">
    <property type="term" value="C:periplasmic space"/>
    <property type="evidence" value="ECO:0007669"/>
    <property type="project" value="UniProtKB-SubCell"/>
</dbReference>
<dbReference type="GO" id="GO:0003677">
    <property type="term" value="F:DNA binding"/>
    <property type="evidence" value="ECO:0007669"/>
    <property type="project" value="UniProtKB-KW"/>
</dbReference>
<dbReference type="RefSeq" id="WP_073377703.1">
    <property type="nucleotide sequence ID" value="NZ_FQXS01000022.1"/>
</dbReference>
<evidence type="ECO:0000256" key="2">
    <source>
        <dbReference type="ARBA" id="ARBA00022764"/>
    </source>
</evidence>
<dbReference type="InterPro" id="IPR037024">
    <property type="entry name" value="NiFe_Hase_small_N_sf"/>
</dbReference>
<keyword evidence="2" id="KW-0574">Periplasm</keyword>
<proteinExistence type="predicted"/>
<accession>A0A1M5XRT1</accession>
<keyword evidence="3" id="KW-0560">Oxidoreductase</keyword>
<evidence type="ECO:0000256" key="1">
    <source>
        <dbReference type="ARBA" id="ARBA00004418"/>
    </source>
</evidence>
<evidence type="ECO:0000259" key="4">
    <source>
        <dbReference type="Pfam" id="PF01058"/>
    </source>
</evidence>
<dbReference type="Pfam" id="PF01058">
    <property type="entry name" value="Oxidored_q6"/>
    <property type="match status" value="1"/>
</dbReference>
<protein>
    <submittedName>
        <fullName evidence="5">NAD(P)-dependent nickel-iron dehydrogenase subunit HoxY</fullName>
    </submittedName>
</protein>
<dbReference type="AlphaFoldDB" id="A0A1M5XRT1"/>
<evidence type="ECO:0000313" key="6">
    <source>
        <dbReference type="Proteomes" id="UP000184139"/>
    </source>
</evidence>
<dbReference type="SUPFAM" id="SSF56770">
    <property type="entry name" value="HydA/Nqo6-like"/>
    <property type="match status" value="1"/>
</dbReference>
<dbReference type="Gene3D" id="3.40.50.700">
    <property type="entry name" value="NADH:ubiquinone oxidoreductase-like, 20kDa subunit"/>
    <property type="match status" value="1"/>
</dbReference>
<gene>
    <name evidence="5" type="ORF">SAMN02745124_03302</name>
</gene>
<reference evidence="5 6" key="1">
    <citation type="submission" date="2016-11" db="EMBL/GenBank/DDBJ databases">
        <authorList>
            <person name="Jaros S."/>
            <person name="Januszkiewicz K."/>
            <person name="Wedrychowicz H."/>
        </authorList>
    </citation>
    <scope>NUCLEOTIDE SEQUENCE [LARGE SCALE GENOMIC DNA]</scope>
    <source>
        <strain evidence="5 6">DSM 9705</strain>
    </source>
</reference>
<organism evidence="5 6">
    <name type="scientific">Desulfofustis glycolicus DSM 9705</name>
    <dbReference type="NCBI Taxonomy" id="1121409"/>
    <lineage>
        <taxon>Bacteria</taxon>
        <taxon>Pseudomonadati</taxon>
        <taxon>Thermodesulfobacteriota</taxon>
        <taxon>Desulfobulbia</taxon>
        <taxon>Desulfobulbales</taxon>
        <taxon>Desulfocapsaceae</taxon>
        <taxon>Desulfofustis</taxon>
    </lineage>
</organism>
<dbReference type="InterPro" id="IPR006137">
    <property type="entry name" value="NADH_UbQ_OxRdtase-like_20kDa"/>
</dbReference>
<dbReference type="Proteomes" id="UP000184139">
    <property type="component" value="Unassembled WGS sequence"/>
</dbReference>
<dbReference type="GO" id="GO:0016491">
    <property type="term" value="F:oxidoreductase activity"/>
    <property type="evidence" value="ECO:0007669"/>
    <property type="project" value="UniProtKB-KW"/>
</dbReference>
<dbReference type="PANTHER" id="PTHR42845:SF1">
    <property type="entry name" value="HYDROGENASE SMALL SUBUNIT"/>
    <property type="match status" value="1"/>
</dbReference>
<evidence type="ECO:0000313" key="5">
    <source>
        <dbReference type="EMBL" id="SHI02466.1"/>
    </source>
</evidence>
<dbReference type="GO" id="GO:0051536">
    <property type="term" value="F:iron-sulfur cluster binding"/>
    <property type="evidence" value="ECO:0007669"/>
    <property type="project" value="InterPro"/>
</dbReference>
<dbReference type="PANTHER" id="PTHR42845">
    <property type="entry name" value="COENZYME F420-REDUCING HYDROGENASE, GAMMA SUBUNIT"/>
    <property type="match status" value="1"/>
</dbReference>
<feature type="domain" description="NADH:ubiquinone oxidoreductase-like 20kDa subunit" evidence="4">
    <location>
        <begin position="20"/>
        <end position="168"/>
    </location>
</feature>
<evidence type="ECO:0000256" key="3">
    <source>
        <dbReference type="ARBA" id="ARBA00023002"/>
    </source>
</evidence>
<sequence length="185" mass="20460">MDKQKRKKKIRLATAWLGGCAGCHMSLLDLDERLIDLFEVVELVYSPIADIKTFPKAVDVTLVEGAVANVDHLELAEVIRRNSTIVVSFGDCAVTGNVTSLRNRLKIDDLLTKVYHEGPGTAPRGLEEDGIMPALIPKVLPLHQVIHIDGYLPGCPPEPDHIWQAVSTLLDGQPVRLTQEMRYFG</sequence>
<name>A0A1M5XRT1_9BACT</name>
<dbReference type="EMBL" id="FQXS01000022">
    <property type="protein sequence ID" value="SHI02466.1"/>
    <property type="molecule type" value="Genomic_DNA"/>
</dbReference>
<keyword evidence="5" id="KW-0371">Homeobox</keyword>
<comment type="subcellular location">
    <subcellularLocation>
        <location evidence="1">Periplasm</location>
    </subcellularLocation>
</comment>
<dbReference type="InterPro" id="IPR051349">
    <property type="entry name" value="Hydrogenase_assoc-protein"/>
</dbReference>
<keyword evidence="6" id="KW-1185">Reference proteome</keyword>
<dbReference type="STRING" id="1121409.SAMN02745124_03302"/>